<dbReference type="Proteomes" id="UP000663882">
    <property type="component" value="Unassembled WGS sequence"/>
</dbReference>
<evidence type="ECO:0000313" key="9">
    <source>
        <dbReference type="EMBL" id="CAF1326363.1"/>
    </source>
</evidence>
<evidence type="ECO:0000313" key="12">
    <source>
        <dbReference type="EMBL" id="CAF3908691.1"/>
    </source>
</evidence>
<dbReference type="Proteomes" id="UP000663823">
    <property type="component" value="Unassembled WGS sequence"/>
</dbReference>
<dbReference type="EMBL" id="CAJOAX010004406">
    <property type="protein sequence ID" value="CAF3904549.1"/>
    <property type="molecule type" value="Genomic_DNA"/>
</dbReference>
<keyword evidence="4" id="KW-0539">Nucleus</keyword>
<evidence type="ECO:0000256" key="5">
    <source>
        <dbReference type="ARBA" id="ARBA00029300"/>
    </source>
</evidence>
<organism evidence="9 13">
    <name type="scientific">Rotaria sordida</name>
    <dbReference type="NCBI Taxonomy" id="392033"/>
    <lineage>
        <taxon>Eukaryota</taxon>
        <taxon>Metazoa</taxon>
        <taxon>Spiralia</taxon>
        <taxon>Gnathifera</taxon>
        <taxon>Rotifera</taxon>
        <taxon>Eurotatoria</taxon>
        <taxon>Bdelloidea</taxon>
        <taxon>Philodinida</taxon>
        <taxon>Philodinidae</taxon>
        <taxon>Rotaria</taxon>
    </lineage>
</organism>
<dbReference type="GO" id="GO:0000175">
    <property type="term" value="F:3'-5'-RNA exonuclease activity"/>
    <property type="evidence" value="ECO:0007669"/>
    <property type="project" value="TreeGrafter"/>
</dbReference>
<comment type="catalytic activity">
    <reaction evidence="5">
        <text>a 3'-end uridylyl-uridine-RNA = a 3'-end 2',3'-cyclophospho-uridine-RNA + uridine</text>
        <dbReference type="Rhea" id="RHEA:46052"/>
        <dbReference type="Rhea" id="RHEA-COMP:17384"/>
        <dbReference type="Rhea" id="RHEA-COMP:17385"/>
        <dbReference type="ChEBI" id="CHEBI:16704"/>
        <dbReference type="ChEBI" id="CHEBI:85643"/>
        <dbReference type="ChEBI" id="CHEBI:85644"/>
    </reaction>
    <physiologicalReaction direction="left-to-right" evidence="5">
        <dbReference type="Rhea" id="RHEA:46053"/>
    </physiologicalReaction>
</comment>
<dbReference type="Proteomes" id="UP000663874">
    <property type="component" value="Unassembled WGS sequence"/>
</dbReference>
<dbReference type="EMBL" id="CAJOBE010003949">
    <property type="protein sequence ID" value="CAF3908691.1"/>
    <property type="molecule type" value="Genomic_DNA"/>
</dbReference>
<dbReference type="GO" id="GO:0005634">
    <property type="term" value="C:nucleus"/>
    <property type="evidence" value="ECO:0007669"/>
    <property type="project" value="TreeGrafter"/>
</dbReference>
<accession>A0A815FV28</accession>
<dbReference type="GO" id="GO:0016829">
    <property type="term" value="F:lyase activity"/>
    <property type="evidence" value="ECO:0007669"/>
    <property type="project" value="UniProtKB-KW"/>
</dbReference>
<evidence type="ECO:0000256" key="2">
    <source>
        <dbReference type="ARBA" id="ARBA00022801"/>
    </source>
</evidence>
<sequence length="254" mass="30193">MSLVLYSSSSESDNNDDNDNQRNNIKRFKPQLPPVNIQLENEIDLFEKNFQIKNNDRTRLFPHERGNWSLTIYAYVECSSHLDTMIDDLIEIFNNENENWKRLIELHISLSKTFPIRFHHIESIRKGLQHELSISMIKFSTRIENVTILNNEDESTSFLVFTLDQDRQFSKLVEIIDKILHEHRYPCYYENPCFHISFAYSIDKNRQEKLPNDWKDKCLSILKQYQCQPSATTIIIDDIRLKAGKRIYQLTKTS</sequence>
<feature type="region of interest" description="Disordered" evidence="8">
    <location>
        <begin position="1"/>
        <end position="27"/>
    </location>
</feature>
<keyword evidence="1" id="KW-0540">Nuclease</keyword>
<keyword evidence="3" id="KW-0456">Lyase</keyword>
<dbReference type="GO" id="GO:0034477">
    <property type="term" value="P:U6 snRNA 3'-end processing"/>
    <property type="evidence" value="ECO:0007669"/>
    <property type="project" value="InterPro"/>
</dbReference>
<dbReference type="Gene3D" id="3.90.1140.10">
    <property type="entry name" value="Cyclic phosphodiesterase"/>
    <property type="match status" value="1"/>
</dbReference>
<evidence type="ECO:0000313" key="11">
    <source>
        <dbReference type="EMBL" id="CAF3904549.1"/>
    </source>
</evidence>
<name>A0A815FV28_9BILA</name>
<dbReference type="OrthoDB" id="49151at2759"/>
<dbReference type="EMBL" id="CAJNOU010002509">
    <property type="protein sequence ID" value="CAF1327220.1"/>
    <property type="molecule type" value="Genomic_DNA"/>
</dbReference>
<dbReference type="Proteomes" id="UP000663889">
    <property type="component" value="Unassembled WGS sequence"/>
</dbReference>
<protein>
    <recommendedName>
        <fullName evidence="6">U6 snRNA phosphodiesterase 1</fullName>
    </recommendedName>
    <alternativeName>
        <fullName evidence="7">3'-5' RNA exonuclease USB1</fullName>
    </alternativeName>
</protein>
<dbReference type="PANTHER" id="PTHR13522">
    <property type="entry name" value="U6 SNRNA PHOSPHODIESTERASE 1"/>
    <property type="match status" value="1"/>
</dbReference>
<comment type="caution">
    <text evidence="9">The sequence shown here is derived from an EMBL/GenBank/DDBJ whole genome shotgun (WGS) entry which is preliminary data.</text>
</comment>
<dbReference type="EMBL" id="CAJNOO010003241">
    <property type="protein sequence ID" value="CAF1326363.1"/>
    <property type="molecule type" value="Genomic_DNA"/>
</dbReference>
<evidence type="ECO:0000313" key="13">
    <source>
        <dbReference type="Proteomes" id="UP000663882"/>
    </source>
</evidence>
<dbReference type="PANTHER" id="PTHR13522:SF3">
    <property type="entry name" value="U6 SNRNA PHOSPHODIESTERASE 1"/>
    <property type="match status" value="1"/>
</dbReference>
<dbReference type="InterPro" id="IPR027521">
    <property type="entry name" value="Usb1"/>
</dbReference>
<evidence type="ECO:0000256" key="8">
    <source>
        <dbReference type="SAM" id="MobiDB-lite"/>
    </source>
</evidence>
<evidence type="ECO:0000313" key="10">
    <source>
        <dbReference type="EMBL" id="CAF1327220.1"/>
    </source>
</evidence>
<evidence type="ECO:0000256" key="7">
    <source>
        <dbReference type="ARBA" id="ARBA00030030"/>
    </source>
</evidence>
<proteinExistence type="predicted"/>
<evidence type="ECO:0000256" key="3">
    <source>
        <dbReference type="ARBA" id="ARBA00023239"/>
    </source>
</evidence>
<gene>
    <name evidence="12" type="ORF">FNK824_LOCUS20974</name>
    <name evidence="11" type="ORF">OTI717_LOCUS23966</name>
    <name evidence="9" type="ORF">RFH988_LOCUS31020</name>
    <name evidence="10" type="ORF">SEV965_LOCUS27631</name>
</gene>
<reference evidence="9" key="1">
    <citation type="submission" date="2021-02" db="EMBL/GenBank/DDBJ databases">
        <authorList>
            <person name="Nowell W R."/>
        </authorList>
    </citation>
    <scope>NUCLEOTIDE SEQUENCE</scope>
</reference>
<evidence type="ECO:0000256" key="4">
    <source>
        <dbReference type="ARBA" id="ARBA00023242"/>
    </source>
</evidence>
<evidence type="ECO:0000256" key="1">
    <source>
        <dbReference type="ARBA" id="ARBA00022722"/>
    </source>
</evidence>
<evidence type="ECO:0000256" key="6">
    <source>
        <dbReference type="ARBA" id="ARBA00029543"/>
    </source>
</evidence>
<keyword evidence="2" id="KW-0378">Hydrolase</keyword>
<dbReference type="AlphaFoldDB" id="A0A815FV28"/>
<dbReference type="Pfam" id="PF09749">
    <property type="entry name" value="HVSL"/>
    <property type="match status" value="1"/>
</dbReference>